<comment type="caution">
    <text evidence="2">The sequence shown here is derived from an EMBL/GenBank/DDBJ whole genome shotgun (WGS) entry which is preliminary data.</text>
</comment>
<feature type="compositionally biased region" description="Pro residues" evidence="1">
    <location>
        <begin position="41"/>
        <end position="51"/>
    </location>
</feature>
<organism evidence="2 3">
    <name type="scientific">Candidatus Amesbacteria bacterium RIFCSPHIGHO2_12_FULL_48_14</name>
    <dbReference type="NCBI Taxonomy" id="1797257"/>
    <lineage>
        <taxon>Bacteria</taxon>
        <taxon>Candidatus Amesiibacteriota</taxon>
    </lineage>
</organism>
<dbReference type="Proteomes" id="UP000178993">
    <property type="component" value="Unassembled WGS sequence"/>
</dbReference>
<reference evidence="2 3" key="1">
    <citation type="journal article" date="2016" name="Nat. Commun.">
        <title>Thousands of microbial genomes shed light on interconnected biogeochemical processes in an aquifer system.</title>
        <authorList>
            <person name="Anantharaman K."/>
            <person name="Brown C.T."/>
            <person name="Hug L.A."/>
            <person name="Sharon I."/>
            <person name="Castelle C.J."/>
            <person name="Probst A.J."/>
            <person name="Thomas B.C."/>
            <person name="Singh A."/>
            <person name="Wilkins M.J."/>
            <person name="Karaoz U."/>
            <person name="Brodie E.L."/>
            <person name="Williams K.H."/>
            <person name="Hubbard S.S."/>
            <person name="Banfield J.F."/>
        </authorList>
    </citation>
    <scope>NUCLEOTIDE SEQUENCE [LARGE SCALE GENOMIC DNA]</scope>
</reference>
<protein>
    <submittedName>
        <fullName evidence="2">Uncharacterized protein</fullName>
    </submittedName>
</protein>
<sequence>MPSLVLIVALIVLAVGIVFRPSAKDQVLGQQEQRLTNPTPAITPAPSPFPTSVPIRKPTSARIPTNTSIPIPPPDLSSWVYPGSQLVSSGVWQTSDSPDTVTSWYRNKIEALNLTATSFVKTSANDRVLNRLVAEGFDVKVDIEISRSDNSSFTRIRITLDNS</sequence>
<proteinExistence type="predicted"/>
<feature type="compositionally biased region" description="Polar residues" evidence="1">
    <location>
        <begin position="29"/>
        <end position="40"/>
    </location>
</feature>
<accession>A0A1F4Z780</accession>
<evidence type="ECO:0000313" key="2">
    <source>
        <dbReference type="EMBL" id="OGD01847.1"/>
    </source>
</evidence>
<name>A0A1F4Z780_9BACT</name>
<evidence type="ECO:0000313" key="3">
    <source>
        <dbReference type="Proteomes" id="UP000178993"/>
    </source>
</evidence>
<dbReference type="AlphaFoldDB" id="A0A1F4Z780"/>
<dbReference type="EMBL" id="MEXL01000037">
    <property type="protein sequence ID" value="OGD01847.1"/>
    <property type="molecule type" value="Genomic_DNA"/>
</dbReference>
<gene>
    <name evidence="2" type="ORF">A3E17_04055</name>
</gene>
<feature type="region of interest" description="Disordered" evidence="1">
    <location>
        <begin position="29"/>
        <end position="56"/>
    </location>
</feature>
<evidence type="ECO:0000256" key="1">
    <source>
        <dbReference type="SAM" id="MobiDB-lite"/>
    </source>
</evidence>